<dbReference type="InterPro" id="IPR011033">
    <property type="entry name" value="PRC_barrel-like_sf"/>
</dbReference>
<proteinExistence type="predicted"/>
<dbReference type="RefSeq" id="WP_258294400.1">
    <property type="nucleotide sequence ID" value="NZ_JANKJG010000005.1"/>
</dbReference>
<dbReference type="Proteomes" id="UP001165396">
    <property type="component" value="Unassembled WGS sequence"/>
</dbReference>
<feature type="region of interest" description="Disordered" evidence="1">
    <location>
        <begin position="1"/>
        <end position="38"/>
    </location>
</feature>
<gene>
    <name evidence="2" type="ORF">NTA49_09065</name>
</gene>
<dbReference type="EMBL" id="JANKJG010000005">
    <property type="protein sequence ID" value="MCR8826685.1"/>
    <property type="molecule type" value="Genomic_DNA"/>
</dbReference>
<reference evidence="2" key="1">
    <citation type="submission" date="2022-07" db="EMBL/GenBank/DDBJ databases">
        <title>Pseudosulfitobacter sp. strain AP-MA-4, whole genome sequence.</title>
        <authorList>
            <person name="Jiang Y."/>
        </authorList>
    </citation>
    <scope>NUCLEOTIDE SEQUENCE</scope>
    <source>
        <strain evidence="2">AP-MA-4</strain>
    </source>
</reference>
<name>A0ABT1Z0M0_9RHOB</name>
<sequence length="98" mass="10498">MDHSTHTPLPPEELNASNLEGANVYGPQDHDIGNVSHFHGTGPNAQVVVDVGGFLGIGAKPVALDVSSLTFMRDPNGNVHATTMMTKDQLKELPEHHH</sequence>
<dbReference type="Gene3D" id="2.30.30.240">
    <property type="entry name" value="PRC-barrel domain"/>
    <property type="match status" value="1"/>
</dbReference>
<evidence type="ECO:0000313" key="3">
    <source>
        <dbReference type="Proteomes" id="UP001165396"/>
    </source>
</evidence>
<accession>A0ABT1Z0M0</accession>
<dbReference type="SUPFAM" id="SSF50346">
    <property type="entry name" value="PRC-barrel domain"/>
    <property type="match status" value="1"/>
</dbReference>
<evidence type="ECO:0000256" key="1">
    <source>
        <dbReference type="SAM" id="MobiDB-lite"/>
    </source>
</evidence>
<comment type="caution">
    <text evidence="2">The sequence shown here is derived from an EMBL/GenBank/DDBJ whole genome shotgun (WGS) entry which is preliminary data.</text>
</comment>
<protein>
    <submittedName>
        <fullName evidence="2">PRC-barrel domain-containing protein</fullName>
    </submittedName>
</protein>
<evidence type="ECO:0000313" key="2">
    <source>
        <dbReference type="EMBL" id="MCR8826685.1"/>
    </source>
</evidence>
<keyword evidence="3" id="KW-1185">Reference proteome</keyword>
<organism evidence="2 3">
    <name type="scientific">Pseudosulfitobacter koreensis</name>
    <dbReference type="NCBI Taxonomy" id="2968472"/>
    <lineage>
        <taxon>Bacteria</taxon>
        <taxon>Pseudomonadati</taxon>
        <taxon>Pseudomonadota</taxon>
        <taxon>Alphaproteobacteria</taxon>
        <taxon>Rhodobacterales</taxon>
        <taxon>Roseobacteraceae</taxon>
        <taxon>Pseudosulfitobacter</taxon>
    </lineage>
</organism>